<evidence type="ECO:0000256" key="1">
    <source>
        <dbReference type="ARBA" id="ARBA00008171"/>
    </source>
</evidence>
<dbReference type="InterPro" id="IPR001245">
    <property type="entry name" value="Ser-Thr/Tyr_kinase_cat_dom"/>
</dbReference>
<dbReference type="InterPro" id="IPR041664">
    <property type="entry name" value="AAA_16"/>
</dbReference>
<proteinExistence type="inferred from homology"/>
<sequence>MILEEFSTDRTLQDLIHTVKHTITWKFAFSIGLEIISAMNYLHSLMINGKMDPLYLKCLSPSFITVSSLDMNSPKPLVKLSMTGLTLESLEDKYVRYLAPESLSTLIYSEYSDTYTFGVLFWELITQSVPYKDEKGPLQKHILEGNLLELPVQLPGQLLRFFQFCWSKTPSDRPTGSRLESLFYKGVFEMAQLNLTFKPTSVFKPEKDENGYYPILYGREGEFELLQKVHSQIATNMPLVMIKGPVGVGKSSFLNRFSQTTRGCLVLSANCTLFSKRFPFQNLKEFFSSINQNVRLETLMKDFVYQFDSSQLSVLQKLIPSLQMNLKILSGKEISVKSSPLENIPFQKIAKTVYQFLQLIVELVGQVNIILNNIQWIDDESLSVLIYFVDHPMKNVGVFLTYVPKVVEINPNLKSWFKSNRHRMTSIVLKPLSVDTMKQFIANELDLAIDERTDEISKCFHRGTGGMPLQIYEFSLKFTKDELKHKLLSKSRSEILNTTGDTNIITRLPKKLQEVLGIASFLDTRFTAETIMILVSNITVTFDDSGSVSVSDTKTTTSSKSIDSIKQALETTWKKRFLKKTATTGQPSYEFSSDDIQTITYNLFDANQKNFVHLKIAESLYNLYNRKEDTSPELNLMSIANHYYLAHMLVVEDEEIKLRATRVNIDAAIEAIHEIRGCSAAQRYLHNARHLLGVLNSENLPWAKYDDLLWNIYSNSVKTMRDFSDTTVLERLITIMEGHDNTILKKYELLEYKVLCLLNQSNTDAAIHLILQNSSFLGLKIKPSSFEYISLEEIQEAESKFIATNGPIIDFLMDCFQRDTDKPNDSVSRQKHFLMAILSQMASQLSKNFVHWICIEILYFYASNPHIPGHLYCCSSFLIWFYQSKRTEEKKMLMQQTLNLLKQTDQYALSGFVAPDSYMLTRVFSFIFCTANISVVTADYYPLLEEQVKSTNMVHDLFFYLSDALSIFSGNETLPAQLNRLKARTHKANPLWTIPSAKIVESFINGWDESIISDIKSMPPFVAILVTGPLLFLSMYHNHYDFPTMNRIEVVILEENKGSIEEISTITFLALIYYRLALNENTSKKRKEYFHKAESYKKVYLGWENGGRNFEIFNLLSEAYSRVLSTPKASMKEEAYHCLYYFAEALDLSKSMKNTTQQPMIAEMTYEFCKILHLETLEVTYLQKALTLYSESGSIRKVQQLQEILNSQSLGLPLSNSNQFSLPLLASYTTAVANEYYKLQSFTKNQNFNNLNQMMEVLRNILSCVPNNGKEPTNPVDNEALELVNLSDFLRELQNSYSCLYLSKIQLHIRIKKQYPKFIITSRSSLRLLTICLLFSFSEILEKTESSIYLCLDCKTNQTANAVLSFNLSNTLQTISTPPTKFPNLIRSSIDFVENQIGFSFNKINYYVDSPKTSQNTWKTLEVDIPVKVLIKKIGLYMDKTTSYYMFVLDQLKWLGVIENVVTLHDLAKGTDFETIILDDSVEGGGLEEFKKNSPATSLIQISTLEQPTQNPNISHTLHPKNLFLLGELTQL</sequence>
<dbReference type="InterPro" id="IPR011009">
    <property type="entry name" value="Kinase-like_dom_sf"/>
</dbReference>
<protein>
    <recommendedName>
        <fullName evidence="2">Protein kinase domain-containing protein</fullName>
    </recommendedName>
</protein>
<dbReference type="PROSITE" id="PS50011">
    <property type="entry name" value="PROTEIN_KINASE_DOM"/>
    <property type="match status" value="1"/>
</dbReference>
<accession>A0A6B2KW88</accession>
<evidence type="ECO:0000313" key="3">
    <source>
        <dbReference type="EMBL" id="NDV28999.1"/>
    </source>
</evidence>
<reference evidence="3" key="1">
    <citation type="journal article" date="2020" name="J. Eukaryot. Microbiol.">
        <title>De novo Sequencing, Assembly and Annotation of the Transcriptome for the Free-Living Testate Amoeba Arcella intermedia.</title>
        <authorList>
            <person name="Ribeiro G.M."/>
            <person name="Porfirio-Sousa A.L."/>
            <person name="Maurer-Alcala X.X."/>
            <person name="Katz L.A."/>
            <person name="Lahr D.J.G."/>
        </authorList>
    </citation>
    <scope>NUCLEOTIDE SEQUENCE</scope>
</reference>
<dbReference type="Pfam" id="PF13191">
    <property type="entry name" value="AAA_16"/>
    <property type="match status" value="1"/>
</dbReference>
<dbReference type="Gene3D" id="1.10.510.10">
    <property type="entry name" value="Transferase(Phosphotransferase) domain 1"/>
    <property type="match status" value="1"/>
</dbReference>
<dbReference type="SUPFAM" id="SSF52540">
    <property type="entry name" value="P-loop containing nucleoside triphosphate hydrolases"/>
    <property type="match status" value="1"/>
</dbReference>
<dbReference type="EMBL" id="GIBP01000030">
    <property type="protein sequence ID" value="NDV28999.1"/>
    <property type="molecule type" value="Transcribed_RNA"/>
</dbReference>
<name>A0A6B2KW88_9EUKA</name>
<dbReference type="GO" id="GO:0004713">
    <property type="term" value="F:protein tyrosine kinase activity"/>
    <property type="evidence" value="ECO:0007669"/>
    <property type="project" value="InterPro"/>
</dbReference>
<organism evidence="3">
    <name type="scientific">Arcella intermedia</name>
    <dbReference type="NCBI Taxonomy" id="1963864"/>
    <lineage>
        <taxon>Eukaryota</taxon>
        <taxon>Amoebozoa</taxon>
        <taxon>Tubulinea</taxon>
        <taxon>Elardia</taxon>
        <taxon>Arcellinida</taxon>
        <taxon>Sphaerothecina</taxon>
        <taxon>Arcellidae</taxon>
        <taxon>Arcella</taxon>
    </lineage>
</organism>
<dbReference type="InterPro" id="IPR000719">
    <property type="entry name" value="Prot_kinase_dom"/>
</dbReference>
<dbReference type="InterPro" id="IPR020635">
    <property type="entry name" value="Tyr_kinase_cat_dom"/>
</dbReference>
<dbReference type="InterPro" id="IPR053159">
    <property type="entry name" value="Hybrid_Histidine_Kinase"/>
</dbReference>
<dbReference type="PANTHER" id="PTHR43642:SF1">
    <property type="entry name" value="HYBRID SIGNAL TRANSDUCTION HISTIDINE KINASE G"/>
    <property type="match status" value="1"/>
</dbReference>
<dbReference type="SUPFAM" id="SSF56112">
    <property type="entry name" value="Protein kinase-like (PK-like)"/>
    <property type="match status" value="1"/>
</dbReference>
<dbReference type="Gene3D" id="3.40.50.300">
    <property type="entry name" value="P-loop containing nucleotide triphosphate hydrolases"/>
    <property type="match status" value="1"/>
</dbReference>
<evidence type="ECO:0000259" key="2">
    <source>
        <dbReference type="PROSITE" id="PS50011"/>
    </source>
</evidence>
<dbReference type="InterPro" id="IPR027417">
    <property type="entry name" value="P-loop_NTPase"/>
</dbReference>
<dbReference type="Pfam" id="PF07714">
    <property type="entry name" value="PK_Tyr_Ser-Thr"/>
    <property type="match status" value="1"/>
</dbReference>
<dbReference type="SMART" id="SM00219">
    <property type="entry name" value="TyrKc"/>
    <property type="match status" value="1"/>
</dbReference>
<comment type="similarity">
    <text evidence="1">Belongs to the protein kinase superfamily. TKL Ser/Thr protein kinase family. ROCO subfamily.</text>
</comment>
<dbReference type="PANTHER" id="PTHR43642">
    <property type="entry name" value="HYBRID SIGNAL TRANSDUCTION HISTIDINE KINASE G"/>
    <property type="match status" value="1"/>
</dbReference>
<feature type="domain" description="Protein kinase" evidence="2">
    <location>
        <begin position="1"/>
        <end position="184"/>
    </location>
</feature>
<dbReference type="GO" id="GO:0005524">
    <property type="term" value="F:ATP binding"/>
    <property type="evidence" value="ECO:0007669"/>
    <property type="project" value="InterPro"/>
</dbReference>